<protein>
    <recommendedName>
        <fullName evidence="3">ERAD-associated E3 ubiquitin-protein ligase component HRD3A</fullName>
    </recommendedName>
</protein>
<evidence type="ECO:0000313" key="2">
    <source>
        <dbReference type="EMBL" id="GEU78599.1"/>
    </source>
</evidence>
<keyword evidence="1" id="KW-0175">Coiled coil</keyword>
<dbReference type="EMBL" id="BKCJ010007706">
    <property type="protein sequence ID" value="GEU78599.1"/>
    <property type="molecule type" value="Genomic_DNA"/>
</dbReference>
<dbReference type="PANTHER" id="PTHR45084:SF1">
    <property type="entry name" value="ERAD-ASSOCIATED E3 UBIQUITIN-PROTEIN LIGASE COMPONENT HRD3A-RELATED"/>
    <property type="match status" value="1"/>
</dbReference>
<dbReference type="InterPro" id="IPR011990">
    <property type="entry name" value="TPR-like_helical_dom_sf"/>
</dbReference>
<evidence type="ECO:0000256" key="1">
    <source>
        <dbReference type="SAM" id="Coils"/>
    </source>
</evidence>
<reference evidence="2" key="1">
    <citation type="journal article" date="2019" name="Sci. Rep.">
        <title>Draft genome of Tanacetum cinerariifolium, the natural source of mosquito coil.</title>
        <authorList>
            <person name="Yamashiro T."/>
            <person name="Shiraishi A."/>
            <person name="Satake H."/>
            <person name="Nakayama K."/>
        </authorList>
    </citation>
    <scope>NUCLEOTIDE SEQUENCE</scope>
</reference>
<proteinExistence type="predicted"/>
<organism evidence="2">
    <name type="scientific">Tanacetum cinerariifolium</name>
    <name type="common">Dalmatian daisy</name>
    <name type="synonym">Chrysanthemum cinerariifolium</name>
    <dbReference type="NCBI Taxonomy" id="118510"/>
    <lineage>
        <taxon>Eukaryota</taxon>
        <taxon>Viridiplantae</taxon>
        <taxon>Streptophyta</taxon>
        <taxon>Embryophyta</taxon>
        <taxon>Tracheophyta</taxon>
        <taxon>Spermatophyta</taxon>
        <taxon>Magnoliopsida</taxon>
        <taxon>eudicotyledons</taxon>
        <taxon>Gunneridae</taxon>
        <taxon>Pentapetalae</taxon>
        <taxon>asterids</taxon>
        <taxon>campanulids</taxon>
        <taxon>Asterales</taxon>
        <taxon>Asteraceae</taxon>
        <taxon>Asteroideae</taxon>
        <taxon>Anthemideae</taxon>
        <taxon>Anthemidinae</taxon>
        <taxon>Tanacetum</taxon>
    </lineage>
</organism>
<name>A0A6L2MYZ8_TANCI</name>
<dbReference type="SUPFAM" id="SSF81901">
    <property type="entry name" value="HCP-like"/>
    <property type="match status" value="1"/>
</dbReference>
<dbReference type="InterPro" id="IPR044623">
    <property type="entry name" value="HRD3"/>
</dbReference>
<evidence type="ECO:0008006" key="3">
    <source>
        <dbReference type="Google" id="ProtNLM"/>
    </source>
</evidence>
<dbReference type="Gene3D" id="1.25.40.10">
    <property type="entry name" value="Tetratricopeptide repeat domain"/>
    <property type="match status" value="1"/>
</dbReference>
<feature type="coiled-coil region" evidence="1">
    <location>
        <begin position="140"/>
        <end position="167"/>
    </location>
</feature>
<gene>
    <name evidence="2" type="ORF">Tci_050577</name>
</gene>
<sequence length="321" mass="37113">MLEATSLYKLVAERGAWSSLSRWALESYYLKACTFLMWKASEQGNKHAALLIGDAYYYGRGIERDYDCAADAYMHVKLQLNDQAMFNLGYMHGHGREMPNGETDADDGCGNKAMIYMKIVEPYVTRSIIFSFSLCLIWELRSQHEECRHLKEECRHLEEQLRLKNDTLILQLQCKVMNDQPWIRPRSNLMRGLSCCSNLQNMVAARIKDLYQALDTARYVGSDETLILTEAYDHQIYRYLDGGDSLHSTKDDECIGSEDDEIMKIMLRLDMMVPMSTIRIPLSGYRILKSDDIFRHYWTLSNEPHGFDGMAASRKTFKGKI</sequence>
<dbReference type="AlphaFoldDB" id="A0A6L2MYZ8"/>
<accession>A0A6L2MYZ8</accession>
<dbReference type="GO" id="GO:0036503">
    <property type="term" value="P:ERAD pathway"/>
    <property type="evidence" value="ECO:0007669"/>
    <property type="project" value="InterPro"/>
</dbReference>
<dbReference type="PANTHER" id="PTHR45084">
    <property type="entry name" value="ERAD-ASSOCIATED E3 UBIQUITIN-PROTEIN LIGASE COMPONENT HRD3A-RELATED"/>
    <property type="match status" value="1"/>
</dbReference>
<comment type="caution">
    <text evidence="2">The sequence shown here is derived from an EMBL/GenBank/DDBJ whole genome shotgun (WGS) entry which is preliminary data.</text>
</comment>